<feature type="domain" description="Response regulatory" evidence="7">
    <location>
        <begin position="1"/>
        <end position="124"/>
    </location>
</feature>
<dbReference type="RefSeq" id="WP_013001714.1">
    <property type="nucleotide sequence ID" value="NC_013929.1"/>
</dbReference>
<dbReference type="GO" id="GO:0000160">
    <property type="term" value="P:phosphorelay signal transduction system"/>
    <property type="evidence" value="ECO:0007669"/>
    <property type="project" value="InterPro"/>
</dbReference>
<proteinExistence type="predicted"/>
<dbReference type="InterPro" id="IPR001789">
    <property type="entry name" value="Sig_transdc_resp-reg_receiver"/>
</dbReference>
<dbReference type="CDD" id="cd17535">
    <property type="entry name" value="REC_NarL-like"/>
    <property type="match status" value="1"/>
</dbReference>
<dbReference type="AlphaFoldDB" id="C9Z0X9"/>
<dbReference type="eggNOG" id="COG2197">
    <property type="taxonomic scope" value="Bacteria"/>
</dbReference>
<gene>
    <name evidence="8" type="ordered locus">SCAB_40141</name>
</gene>
<dbReference type="STRING" id="680198.SCAB_40141"/>
<feature type="domain" description="HTH luxR-type" evidence="6">
    <location>
        <begin position="146"/>
        <end position="216"/>
    </location>
</feature>
<name>C9Z0X9_STRSW</name>
<keyword evidence="4" id="KW-0804">Transcription</keyword>
<dbReference type="SMART" id="SM00421">
    <property type="entry name" value="HTH_LUXR"/>
    <property type="match status" value="1"/>
</dbReference>
<keyword evidence="9" id="KW-1185">Reference proteome</keyword>
<dbReference type="GO" id="GO:0006355">
    <property type="term" value="P:regulation of DNA-templated transcription"/>
    <property type="evidence" value="ECO:0007669"/>
    <property type="project" value="InterPro"/>
</dbReference>
<dbReference type="InterPro" id="IPR039420">
    <property type="entry name" value="WalR-like"/>
</dbReference>
<evidence type="ECO:0000259" key="7">
    <source>
        <dbReference type="PROSITE" id="PS50110"/>
    </source>
</evidence>
<dbReference type="PANTHER" id="PTHR43214:SF24">
    <property type="entry name" value="TRANSCRIPTIONAL REGULATORY PROTEIN NARL-RELATED"/>
    <property type="match status" value="1"/>
</dbReference>
<keyword evidence="3" id="KW-0238">DNA-binding</keyword>
<dbReference type="InterPro" id="IPR000792">
    <property type="entry name" value="Tscrpt_reg_LuxR_C"/>
</dbReference>
<dbReference type="PANTHER" id="PTHR43214">
    <property type="entry name" value="TWO-COMPONENT RESPONSE REGULATOR"/>
    <property type="match status" value="1"/>
</dbReference>
<feature type="modified residue" description="4-aspartylphosphate" evidence="5">
    <location>
        <position position="49"/>
    </location>
</feature>
<dbReference type="PROSITE" id="PS50043">
    <property type="entry name" value="HTH_LUXR_2"/>
    <property type="match status" value="1"/>
</dbReference>
<evidence type="ECO:0000256" key="3">
    <source>
        <dbReference type="ARBA" id="ARBA00023125"/>
    </source>
</evidence>
<dbReference type="SUPFAM" id="SSF52172">
    <property type="entry name" value="CheY-like"/>
    <property type="match status" value="1"/>
</dbReference>
<dbReference type="InterPro" id="IPR016032">
    <property type="entry name" value="Sig_transdc_resp-reg_C-effctor"/>
</dbReference>
<evidence type="ECO:0000256" key="1">
    <source>
        <dbReference type="ARBA" id="ARBA00022553"/>
    </source>
</evidence>
<evidence type="ECO:0000313" key="9">
    <source>
        <dbReference type="Proteomes" id="UP000001444"/>
    </source>
</evidence>
<accession>C9Z0X9</accession>
<dbReference type="Pfam" id="PF00072">
    <property type="entry name" value="Response_reg"/>
    <property type="match status" value="1"/>
</dbReference>
<dbReference type="GO" id="GO:0003677">
    <property type="term" value="F:DNA binding"/>
    <property type="evidence" value="ECO:0007669"/>
    <property type="project" value="UniProtKB-KW"/>
</dbReference>
<dbReference type="Pfam" id="PF00196">
    <property type="entry name" value="GerE"/>
    <property type="match status" value="1"/>
</dbReference>
<dbReference type="SMART" id="SM00448">
    <property type="entry name" value="REC"/>
    <property type="match status" value="1"/>
</dbReference>
<evidence type="ECO:0000256" key="2">
    <source>
        <dbReference type="ARBA" id="ARBA00023015"/>
    </source>
</evidence>
<sequence>MIAEDSALLREGLVQILVKFGHQVVAAVDNAPSLLAAVREHAPELAVVDVRLPPGFRDEGLRAAVALRHEHPGVGVLVLSQYLEADYAAELLGAADAGPGVAGVGYLLKDRVGDVLDFVSQAQRVADGETVIDPEIVRRLLGSRRGRSSVRDLTPRETEVLALMAEGRSNSAVARLLSVSQAAVSKHIGNIFDKLELHSSDTDHRRVLAVLAYLRR</sequence>
<dbReference type="CDD" id="cd06170">
    <property type="entry name" value="LuxR_C_like"/>
    <property type="match status" value="1"/>
</dbReference>
<dbReference type="PRINTS" id="PR00038">
    <property type="entry name" value="HTHLUXR"/>
</dbReference>
<dbReference type="HOGENOM" id="CLU_000445_90_0_11"/>
<keyword evidence="2" id="KW-0805">Transcription regulation</keyword>
<dbReference type="GeneID" id="24308937"/>
<dbReference type="InterPro" id="IPR058245">
    <property type="entry name" value="NreC/VraR/RcsB-like_REC"/>
</dbReference>
<dbReference type="SUPFAM" id="SSF46894">
    <property type="entry name" value="C-terminal effector domain of the bipartite response regulators"/>
    <property type="match status" value="1"/>
</dbReference>
<protein>
    <submittedName>
        <fullName evidence="8">Putative two-component system response regulator</fullName>
    </submittedName>
</protein>
<keyword evidence="1 5" id="KW-0597">Phosphoprotein</keyword>
<dbReference type="KEGG" id="scb:SCAB_40141"/>
<reference evidence="8 9" key="1">
    <citation type="journal article" date="2010" name="Mol. Plant Microbe Interact.">
        <title>Streptomyces scabies 87-22 contains a coronafacic acid-like biosynthetic cluster that contributes to plant-microbe interactions.</title>
        <authorList>
            <person name="Bignell D.R."/>
            <person name="Seipke R.F."/>
            <person name="Huguet-Tapia J.C."/>
            <person name="Chambers A.H."/>
            <person name="Parry R.J."/>
            <person name="Loria R."/>
        </authorList>
    </citation>
    <scope>NUCLEOTIDE SEQUENCE [LARGE SCALE GENOMIC DNA]</scope>
    <source>
        <strain evidence="8 9">87.22</strain>
    </source>
</reference>
<organism evidence="8 9">
    <name type="scientific">Streptomyces scabiei (strain 87.22)</name>
    <dbReference type="NCBI Taxonomy" id="680198"/>
    <lineage>
        <taxon>Bacteria</taxon>
        <taxon>Bacillati</taxon>
        <taxon>Actinomycetota</taxon>
        <taxon>Actinomycetes</taxon>
        <taxon>Kitasatosporales</taxon>
        <taxon>Streptomycetaceae</taxon>
        <taxon>Streptomyces</taxon>
    </lineage>
</organism>
<dbReference type="Gene3D" id="3.40.50.2300">
    <property type="match status" value="1"/>
</dbReference>
<dbReference type="PROSITE" id="PS50110">
    <property type="entry name" value="RESPONSE_REGULATORY"/>
    <property type="match status" value="1"/>
</dbReference>
<dbReference type="EMBL" id="FN554889">
    <property type="protein sequence ID" value="CBG71092.1"/>
    <property type="molecule type" value="Genomic_DNA"/>
</dbReference>
<dbReference type="InterPro" id="IPR011006">
    <property type="entry name" value="CheY-like_superfamily"/>
</dbReference>
<evidence type="ECO:0000256" key="5">
    <source>
        <dbReference type="PROSITE-ProRule" id="PRU00169"/>
    </source>
</evidence>
<evidence type="ECO:0000256" key="4">
    <source>
        <dbReference type="ARBA" id="ARBA00023163"/>
    </source>
</evidence>
<dbReference type="Proteomes" id="UP000001444">
    <property type="component" value="Chromosome"/>
</dbReference>
<evidence type="ECO:0000313" key="8">
    <source>
        <dbReference type="EMBL" id="CBG71092.1"/>
    </source>
</evidence>
<evidence type="ECO:0000259" key="6">
    <source>
        <dbReference type="PROSITE" id="PS50043"/>
    </source>
</evidence>